<dbReference type="Proteomes" id="UP000436482">
    <property type="component" value="Unassembled WGS sequence"/>
</dbReference>
<comment type="caution">
    <text evidence="1">The sequence shown here is derived from an EMBL/GenBank/DDBJ whole genome shotgun (WGS) entry which is preliminary data.</text>
</comment>
<protein>
    <recommendedName>
        <fullName evidence="3">Abi family protein</fullName>
    </recommendedName>
</protein>
<proteinExistence type="predicted"/>
<evidence type="ECO:0008006" key="3">
    <source>
        <dbReference type="Google" id="ProtNLM"/>
    </source>
</evidence>
<evidence type="ECO:0000313" key="2">
    <source>
        <dbReference type="Proteomes" id="UP000436482"/>
    </source>
</evidence>
<name>A0A6N8NT73_ECOLX</name>
<dbReference type="AlphaFoldDB" id="A0A6N8NT73"/>
<feature type="non-terminal residue" evidence="1">
    <location>
        <position position="129"/>
    </location>
</feature>
<dbReference type="EMBL" id="WTQQ01002458">
    <property type="protein sequence ID" value="MWR93357.1"/>
    <property type="molecule type" value="Genomic_DNA"/>
</dbReference>
<gene>
    <name evidence="1" type="ORF">GP979_34650</name>
</gene>
<evidence type="ECO:0000313" key="1">
    <source>
        <dbReference type="EMBL" id="MWR93357.1"/>
    </source>
</evidence>
<accession>A0A6N8NT73</accession>
<sequence length="129" mass="15064">MGDADSCNWYHAINFNGEALVNITKRTHHKKPNNKYYKKPYTVTPDDVISGLTFGFWRLIFKNLGNAGVSYQSIISDVFVHSPFYKQKVTQSLDFKVDSRVAMIHSFRNRISHHEPVWKLKDMKEEKIT</sequence>
<organism evidence="1 2">
    <name type="scientific">Escherichia coli</name>
    <dbReference type="NCBI Taxonomy" id="562"/>
    <lineage>
        <taxon>Bacteria</taxon>
        <taxon>Pseudomonadati</taxon>
        <taxon>Pseudomonadota</taxon>
        <taxon>Gammaproteobacteria</taxon>
        <taxon>Enterobacterales</taxon>
        <taxon>Enterobacteriaceae</taxon>
        <taxon>Escherichia</taxon>
    </lineage>
</organism>
<reference evidence="1 2" key="1">
    <citation type="submission" date="2019-12" db="EMBL/GenBank/DDBJ databases">
        <title>Enteriobacteria Tanzani isolates_8377-8380.</title>
        <authorList>
            <person name="Subbiah M."/>
            <person name="Call D."/>
        </authorList>
    </citation>
    <scope>NUCLEOTIDE SEQUENCE [LARGE SCALE GENOMIC DNA]</scope>
    <source>
        <strain evidence="1 2">8379wE6</strain>
    </source>
</reference>